<feature type="transmembrane region" description="Helical" evidence="1">
    <location>
        <begin position="21"/>
        <end position="45"/>
    </location>
</feature>
<evidence type="ECO:0008006" key="4">
    <source>
        <dbReference type="Google" id="ProtNLM"/>
    </source>
</evidence>
<dbReference type="Proteomes" id="UP001157069">
    <property type="component" value="Unassembled WGS sequence"/>
</dbReference>
<accession>A0ABQ6JY44</accession>
<gene>
    <name evidence="2" type="ORF">GCM10025869_31160</name>
</gene>
<evidence type="ECO:0000313" key="2">
    <source>
        <dbReference type="EMBL" id="GMA92587.1"/>
    </source>
</evidence>
<keyword evidence="1" id="KW-0472">Membrane</keyword>
<feature type="transmembrane region" description="Helical" evidence="1">
    <location>
        <begin position="149"/>
        <end position="169"/>
    </location>
</feature>
<dbReference type="EMBL" id="BSVA01000001">
    <property type="protein sequence ID" value="GMA92587.1"/>
    <property type="molecule type" value="Genomic_DNA"/>
</dbReference>
<keyword evidence="3" id="KW-1185">Reference proteome</keyword>
<comment type="caution">
    <text evidence="2">The sequence shown here is derived from an EMBL/GenBank/DDBJ whole genome shotgun (WGS) entry which is preliminary data.</text>
</comment>
<protein>
    <recommendedName>
        <fullName evidence="4">DUF2567 domain-containing protein</fullName>
    </recommendedName>
</protein>
<proteinExistence type="predicted"/>
<reference evidence="3" key="1">
    <citation type="journal article" date="2019" name="Int. J. Syst. Evol. Microbiol.">
        <title>The Global Catalogue of Microorganisms (GCM) 10K type strain sequencing project: providing services to taxonomists for standard genome sequencing and annotation.</title>
        <authorList>
            <consortium name="The Broad Institute Genomics Platform"/>
            <consortium name="The Broad Institute Genome Sequencing Center for Infectious Disease"/>
            <person name="Wu L."/>
            <person name="Ma J."/>
        </authorList>
    </citation>
    <scope>NUCLEOTIDE SEQUENCE [LARGE SCALE GENOMIC DNA]</scope>
    <source>
        <strain evidence="3">NBRC 108755</strain>
    </source>
</reference>
<name>A0ABQ6JY44_9MICO</name>
<feature type="transmembrane region" description="Helical" evidence="1">
    <location>
        <begin position="65"/>
        <end position="87"/>
    </location>
</feature>
<organism evidence="2 3">
    <name type="scientific">Homoserinibacter gongjuensis</name>
    <dbReference type="NCBI Taxonomy" id="1162968"/>
    <lineage>
        <taxon>Bacteria</taxon>
        <taxon>Bacillati</taxon>
        <taxon>Actinomycetota</taxon>
        <taxon>Actinomycetes</taxon>
        <taxon>Micrococcales</taxon>
        <taxon>Microbacteriaceae</taxon>
        <taxon>Homoserinibacter</taxon>
    </lineage>
</organism>
<sequence length="187" mass="19388">MRCDLRGESHGPVASKRTRAVSLLAVVMLTLAPGYIGAYWAWVALPDTVDPSLLAAWERMGGMNPLLLVFTAFLAVCALALFAVAVIRVVRDRSSGRASVWGACTWGCFSGSGAAVASTLPGLAIIVYVERVIPGFMAGAVPDDLSVINGIRLALAPALLSAAALCWLARSAARRGAGVPAAVPAER</sequence>
<keyword evidence="1" id="KW-0812">Transmembrane</keyword>
<feature type="transmembrane region" description="Helical" evidence="1">
    <location>
        <begin position="99"/>
        <end position="129"/>
    </location>
</feature>
<evidence type="ECO:0000256" key="1">
    <source>
        <dbReference type="SAM" id="Phobius"/>
    </source>
</evidence>
<evidence type="ECO:0000313" key="3">
    <source>
        <dbReference type="Proteomes" id="UP001157069"/>
    </source>
</evidence>
<keyword evidence="1" id="KW-1133">Transmembrane helix</keyword>